<name>A0A7Y7PML6_9BACT</name>
<organism evidence="1 2">
    <name type="scientific">Hymenobacter lapidiphilus</name>
    <dbReference type="NCBI Taxonomy" id="2608003"/>
    <lineage>
        <taxon>Bacteria</taxon>
        <taxon>Pseudomonadati</taxon>
        <taxon>Bacteroidota</taxon>
        <taxon>Cytophagia</taxon>
        <taxon>Cytophagales</taxon>
        <taxon>Hymenobacteraceae</taxon>
        <taxon>Hymenobacter</taxon>
    </lineage>
</organism>
<dbReference type="RefSeq" id="WP_176907514.1">
    <property type="nucleotide sequence ID" value="NZ_JABKAU010000007.1"/>
</dbReference>
<reference evidence="1 2" key="1">
    <citation type="submission" date="2020-05" db="EMBL/GenBank/DDBJ databases">
        <title>Hymenobacter terrestris sp. nov. and Hymenobacter lapidiphilus sp. nov., isolated from regoliths in Antarctica.</title>
        <authorList>
            <person name="Sedlacek I."/>
            <person name="Pantucek R."/>
            <person name="Zeman M."/>
            <person name="Holochova P."/>
            <person name="Kralova S."/>
            <person name="Stankova E."/>
            <person name="Sedo O."/>
            <person name="Micenkova L."/>
            <person name="Svec P."/>
            <person name="Gupta V."/>
            <person name="Sood U."/>
            <person name="Korpole U.S."/>
            <person name="Lal R."/>
        </authorList>
    </citation>
    <scope>NUCLEOTIDE SEQUENCE [LARGE SCALE GENOMIC DNA]</scope>
    <source>
        <strain evidence="1 2">P5342</strain>
    </source>
</reference>
<keyword evidence="2" id="KW-1185">Reference proteome</keyword>
<dbReference type="AlphaFoldDB" id="A0A7Y7PML6"/>
<protein>
    <recommendedName>
        <fullName evidence="3">STAS/SEC14 domain-containing protein</fullName>
    </recommendedName>
</protein>
<dbReference type="EMBL" id="JABKAU010000007">
    <property type="protein sequence ID" value="NVO30624.1"/>
    <property type="molecule type" value="Genomic_DNA"/>
</dbReference>
<evidence type="ECO:0000313" key="2">
    <source>
        <dbReference type="Proteomes" id="UP000565521"/>
    </source>
</evidence>
<dbReference type="Proteomes" id="UP000565521">
    <property type="component" value="Unassembled WGS sequence"/>
</dbReference>
<evidence type="ECO:0008006" key="3">
    <source>
        <dbReference type="Google" id="ProtNLM"/>
    </source>
</evidence>
<proteinExistence type="predicted"/>
<gene>
    <name evidence="1" type="ORF">HW554_05360</name>
</gene>
<sequence length="141" mass="15952">MASDTPAELLQLTYRADLNLLVGRWTHQPEPALLPAAYQQLAHVAQAHTCSYWLQDIRRRVVNDPDITLWLLTNYFPDMARRLGGLRVAYLTSPTLLAHIMADPAFKPVEYYDSKAYQVHFFGDEGAAVAWLKEGQAARPV</sequence>
<comment type="caution">
    <text evidence="1">The sequence shown here is derived from an EMBL/GenBank/DDBJ whole genome shotgun (WGS) entry which is preliminary data.</text>
</comment>
<evidence type="ECO:0000313" key="1">
    <source>
        <dbReference type="EMBL" id="NVO30624.1"/>
    </source>
</evidence>
<accession>A0A7Y7PML6</accession>